<sequence>MARERGRSEARERGRSKARERGRCEAQDNIYASFYLWLDPQAALAMLTDERFRAVTDTFGRPRVDTLLPLDVRAGAEPGAAAVLRHDEAPLDPGTDLAALRRAEAARNEAAMAEPGILARVSALDPAGWRLARLTLATDAAAESPGRAFAILHLARPGWTALPR</sequence>
<evidence type="ECO:0008006" key="4">
    <source>
        <dbReference type="Google" id="ProtNLM"/>
    </source>
</evidence>
<dbReference type="Proteomes" id="UP001055153">
    <property type="component" value="Unassembled WGS sequence"/>
</dbReference>
<dbReference type="InterPro" id="IPR032349">
    <property type="entry name" value="DUF4865"/>
</dbReference>
<organism evidence="2 3">
    <name type="scientific">Methylobacterium isbiliense</name>
    <dbReference type="NCBI Taxonomy" id="315478"/>
    <lineage>
        <taxon>Bacteria</taxon>
        <taxon>Pseudomonadati</taxon>
        <taxon>Pseudomonadota</taxon>
        <taxon>Alphaproteobacteria</taxon>
        <taxon>Hyphomicrobiales</taxon>
        <taxon>Methylobacteriaceae</taxon>
        <taxon>Methylobacterium</taxon>
    </lineage>
</organism>
<gene>
    <name evidence="2" type="ORF">GMJLKIPL_5982</name>
</gene>
<dbReference type="EMBL" id="BPQQ01000098">
    <property type="protein sequence ID" value="GJE04022.1"/>
    <property type="molecule type" value="Genomic_DNA"/>
</dbReference>
<accession>A0ABQ4SLC3</accession>
<evidence type="ECO:0000313" key="2">
    <source>
        <dbReference type="EMBL" id="GJE04022.1"/>
    </source>
</evidence>
<comment type="caution">
    <text evidence="2">The sequence shown here is derived from an EMBL/GenBank/DDBJ whole genome shotgun (WGS) entry which is preliminary data.</text>
</comment>
<reference evidence="2" key="1">
    <citation type="journal article" date="2021" name="Front. Microbiol.">
        <title>Comprehensive Comparative Genomics and Phenotyping of Methylobacterium Species.</title>
        <authorList>
            <person name="Alessa O."/>
            <person name="Ogura Y."/>
            <person name="Fujitani Y."/>
            <person name="Takami H."/>
            <person name="Hayashi T."/>
            <person name="Sahin N."/>
            <person name="Tani A."/>
        </authorList>
    </citation>
    <scope>NUCLEOTIDE SEQUENCE</scope>
    <source>
        <strain evidence="2">DSM 17168</strain>
    </source>
</reference>
<reference evidence="2" key="2">
    <citation type="submission" date="2021-08" db="EMBL/GenBank/DDBJ databases">
        <authorList>
            <person name="Tani A."/>
            <person name="Ola A."/>
            <person name="Ogura Y."/>
            <person name="Katsura K."/>
            <person name="Hayashi T."/>
        </authorList>
    </citation>
    <scope>NUCLEOTIDE SEQUENCE</scope>
    <source>
        <strain evidence="2">DSM 17168</strain>
    </source>
</reference>
<protein>
    <recommendedName>
        <fullName evidence="4">DUF4865 family protein</fullName>
    </recommendedName>
</protein>
<feature type="region of interest" description="Disordered" evidence="1">
    <location>
        <begin position="1"/>
        <end position="22"/>
    </location>
</feature>
<proteinExistence type="predicted"/>
<evidence type="ECO:0000313" key="3">
    <source>
        <dbReference type="Proteomes" id="UP001055153"/>
    </source>
</evidence>
<evidence type="ECO:0000256" key="1">
    <source>
        <dbReference type="SAM" id="MobiDB-lite"/>
    </source>
</evidence>
<keyword evidence="3" id="KW-1185">Reference proteome</keyword>
<name>A0ABQ4SLC3_9HYPH</name>
<dbReference type="Pfam" id="PF16157">
    <property type="entry name" value="DUF4865"/>
    <property type="match status" value="1"/>
</dbReference>